<evidence type="ECO:0000313" key="4">
    <source>
        <dbReference type="Proteomes" id="UP001154282"/>
    </source>
</evidence>
<dbReference type="SUPFAM" id="SSF52047">
    <property type="entry name" value="RNI-like"/>
    <property type="match status" value="1"/>
</dbReference>
<evidence type="ECO:0000259" key="2">
    <source>
        <dbReference type="Pfam" id="PF24758"/>
    </source>
</evidence>
<comment type="caution">
    <text evidence="3">The sequence shown here is derived from an EMBL/GenBank/DDBJ whole genome shotgun (WGS) entry which is preliminary data.</text>
</comment>
<reference evidence="3" key="1">
    <citation type="submission" date="2022-08" db="EMBL/GenBank/DDBJ databases">
        <authorList>
            <person name="Gutierrez-Valencia J."/>
        </authorList>
    </citation>
    <scope>NUCLEOTIDE SEQUENCE</scope>
</reference>
<feature type="domain" description="F-box/LRR-repeat protein 15/At3g58940/PEG3-like LRR" evidence="2">
    <location>
        <begin position="113"/>
        <end position="336"/>
    </location>
</feature>
<feature type="non-terminal residue" evidence="3">
    <location>
        <position position="1"/>
    </location>
</feature>
<name>A0AAV0NIE5_9ROSI</name>
<dbReference type="Pfam" id="PF24758">
    <property type="entry name" value="LRR_At5g56370"/>
    <property type="match status" value="1"/>
</dbReference>
<protein>
    <recommendedName>
        <fullName evidence="5">F-box domain-containing protein</fullName>
    </recommendedName>
</protein>
<dbReference type="EMBL" id="CAMGYJ010000008">
    <property type="protein sequence ID" value="CAI0458407.1"/>
    <property type="molecule type" value="Genomic_DNA"/>
</dbReference>
<dbReference type="InterPro" id="IPR053781">
    <property type="entry name" value="F-box_AtFBL13-like"/>
</dbReference>
<organism evidence="3 4">
    <name type="scientific">Linum tenue</name>
    <dbReference type="NCBI Taxonomy" id="586396"/>
    <lineage>
        <taxon>Eukaryota</taxon>
        <taxon>Viridiplantae</taxon>
        <taxon>Streptophyta</taxon>
        <taxon>Embryophyta</taxon>
        <taxon>Tracheophyta</taxon>
        <taxon>Spermatophyta</taxon>
        <taxon>Magnoliopsida</taxon>
        <taxon>eudicotyledons</taxon>
        <taxon>Gunneridae</taxon>
        <taxon>Pentapetalae</taxon>
        <taxon>rosids</taxon>
        <taxon>fabids</taxon>
        <taxon>Malpighiales</taxon>
        <taxon>Linaceae</taxon>
        <taxon>Linum</taxon>
    </lineage>
</organism>
<dbReference type="InterPro" id="IPR036047">
    <property type="entry name" value="F-box-like_dom_sf"/>
</dbReference>
<accession>A0AAV0NIE5</accession>
<dbReference type="CDD" id="cd22160">
    <property type="entry name" value="F-box_AtFBL13-like"/>
    <property type="match status" value="1"/>
</dbReference>
<evidence type="ECO:0008006" key="5">
    <source>
        <dbReference type="Google" id="ProtNLM"/>
    </source>
</evidence>
<sequence length="452" mass="51823">YTMVKKKMPPKPKVDRISKLPVHLIQLILTSLPIKEAGRTSVLSREWRHHWKSITHLVFDKDFDSPDYSDSDEEISADKLMSSIQKTLQVHDGPITEFVVSNYRLTTTVEIDPLISHLIEKGVSRLSLLYCCRDDTRQYEDEIDPSLFRAVQVDRLKLQGCELVEPSWFTGFTRLTSLHLDIVGLPEDFFDSFLLNCPLLEDLRVFYFRGLNIVEVEAPPRLKVCILRADLGLVDISFSYAPLLSVVSIHAEECGDEPETDVVSLFASLPALQRFYISFECLELLAAGSVPDRLPVALHCLEVLDIRRCDDEDSSLELELVLCLIRSSPNLNKLTIKMDVDEDLRFKGDLKLSEREPEAHPEDEDSFCQRLDEVEIRLSGFSQVELDLLRFVLANAPLLRRIVIQPKSRLRWEKCLKFLGEIKEYDCASKNVEIIYVNKSGVMFFSMRLANV</sequence>
<evidence type="ECO:0000313" key="3">
    <source>
        <dbReference type="EMBL" id="CAI0458407.1"/>
    </source>
</evidence>
<proteinExistence type="predicted"/>
<dbReference type="InterPro" id="IPR001810">
    <property type="entry name" value="F-box_dom"/>
</dbReference>
<dbReference type="Gene3D" id="3.80.10.10">
    <property type="entry name" value="Ribonuclease Inhibitor"/>
    <property type="match status" value="1"/>
</dbReference>
<dbReference type="Pfam" id="PF00646">
    <property type="entry name" value="F-box"/>
    <property type="match status" value="1"/>
</dbReference>
<evidence type="ECO:0000259" key="1">
    <source>
        <dbReference type="Pfam" id="PF00646"/>
    </source>
</evidence>
<dbReference type="InterPro" id="IPR055411">
    <property type="entry name" value="LRR_FXL15/At3g58940/PEG3-like"/>
</dbReference>
<keyword evidence="4" id="KW-1185">Reference proteome</keyword>
<dbReference type="Proteomes" id="UP001154282">
    <property type="component" value="Unassembled WGS sequence"/>
</dbReference>
<dbReference type="InterPro" id="IPR032675">
    <property type="entry name" value="LRR_dom_sf"/>
</dbReference>
<dbReference type="AlphaFoldDB" id="A0AAV0NIE5"/>
<feature type="domain" description="F-box" evidence="1">
    <location>
        <begin position="17"/>
        <end position="53"/>
    </location>
</feature>
<dbReference type="SUPFAM" id="SSF81383">
    <property type="entry name" value="F-box domain"/>
    <property type="match status" value="1"/>
</dbReference>
<dbReference type="PANTHER" id="PTHR31639">
    <property type="entry name" value="F-BOX PROTEIN-LIKE"/>
    <property type="match status" value="1"/>
</dbReference>
<dbReference type="PANTHER" id="PTHR31639:SF312">
    <property type="entry name" value="CYCLIN-LIKE F-BOX"/>
    <property type="match status" value="1"/>
</dbReference>
<gene>
    <name evidence="3" type="ORF">LITE_LOCUS33523</name>
</gene>